<dbReference type="EMBL" id="NIBS01000016">
    <property type="protein sequence ID" value="PHM26097.1"/>
    <property type="molecule type" value="Genomic_DNA"/>
</dbReference>
<dbReference type="Pfam" id="PF12385">
    <property type="entry name" value="Peptidase_C70"/>
    <property type="match status" value="1"/>
</dbReference>
<dbReference type="Proteomes" id="UP000225833">
    <property type="component" value="Unassembled WGS sequence"/>
</dbReference>
<reference evidence="1 2" key="1">
    <citation type="journal article" date="2017" name="Nat. Microbiol.">
        <title>Natural product diversity associated with the nematode symbionts Photorhabdus and Xenorhabdus.</title>
        <authorList>
            <person name="Tobias N.J."/>
            <person name="Wolff H."/>
            <person name="Djahanschiri B."/>
            <person name="Grundmann F."/>
            <person name="Kronenwerth M."/>
            <person name="Shi Y.M."/>
            <person name="Simonyi S."/>
            <person name="Grun P."/>
            <person name="Shapiro-Ilan D."/>
            <person name="Pidot S.J."/>
            <person name="Stinear T.P."/>
            <person name="Ebersberger I."/>
            <person name="Bode H.B."/>
        </authorList>
    </citation>
    <scope>NUCLEOTIDE SEQUENCE [LARGE SCALE GENOMIC DNA]</scope>
    <source>
        <strain evidence="1 2">DSM 16342</strain>
    </source>
</reference>
<evidence type="ECO:0000313" key="1">
    <source>
        <dbReference type="EMBL" id="PHM26097.1"/>
    </source>
</evidence>
<organism evidence="1 2">
    <name type="scientific">Xenorhabdus budapestensis</name>
    <dbReference type="NCBI Taxonomy" id="290110"/>
    <lineage>
        <taxon>Bacteria</taxon>
        <taxon>Pseudomonadati</taxon>
        <taxon>Pseudomonadota</taxon>
        <taxon>Gammaproteobacteria</taxon>
        <taxon>Enterobacterales</taxon>
        <taxon>Morganellaceae</taxon>
        <taxon>Xenorhabdus</taxon>
    </lineage>
</organism>
<proteinExistence type="predicted"/>
<dbReference type="RefSeq" id="WP_099136557.1">
    <property type="nucleotide sequence ID" value="NZ_CAWNNJ010000068.1"/>
</dbReference>
<dbReference type="OrthoDB" id="6445402at2"/>
<evidence type="ECO:0000313" key="2">
    <source>
        <dbReference type="Proteomes" id="UP000225833"/>
    </source>
</evidence>
<evidence type="ECO:0008006" key="3">
    <source>
        <dbReference type="Google" id="ProtNLM"/>
    </source>
</evidence>
<comment type="caution">
    <text evidence="1">The sequence shown here is derived from an EMBL/GenBank/DDBJ whole genome shotgun (WGS) entry which is preliminary data.</text>
</comment>
<dbReference type="AlphaFoldDB" id="A0A2D0IWF3"/>
<gene>
    <name evidence="1" type="ORF">Xbud_02743</name>
</gene>
<accession>A0A2D0IWF3</accession>
<dbReference type="InterPro" id="IPR022118">
    <property type="entry name" value="Peptidase_C70_AvrRpt2"/>
</dbReference>
<protein>
    <recommendedName>
        <fullName evidence="3">Peptidase C39-like domain-containing protein</fullName>
    </recommendedName>
</protein>
<name>A0A2D0IWF3_XENBU</name>
<sequence length="194" mass="21443">MLKMSPTAPNTNLPKCIANHLLNPKLTEVKLQTLHDDAVEEVLQFNMENQSQSKWCWAAVATSVGNYYFGEGSWTQCSVASGELDQDCCNNPGPCNIPYYLEKALAFTRSLNEGISGRLSMSDIEIQIDIECPISLRCAWYGGGAHFLVINGYGPDYINVADPIYGYSTQTLSSFPASYNGGGDWTHTYFTQKN</sequence>